<keyword evidence="1" id="KW-0812">Transmembrane</keyword>
<reference evidence="2 3" key="1">
    <citation type="submission" date="2018-03" db="EMBL/GenBank/DDBJ databases">
        <title>Genome sequencing of Phreatobacter sp.</title>
        <authorList>
            <person name="Kim S.-J."/>
            <person name="Heo J."/>
            <person name="Kwon S.-W."/>
        </authorList>
    </citation>
    <scope>NUCLEOTIDE SEQUENCE [LARGE SCALE GENOMIC DNA]</scope>
    <source>
        <strain evidence="2 3">S-12</strain>
    </source>
</reference>
<dbReference type="Proteomes" id="UP000237889">
    <property type="component" value="Chromosome"/>
</dbReference>
<name>A0A2S0N6Y6_9HYPH</name>
<protein>
    <submittedName>
        <fullName evidence="2">DUF1499 domain-containing protein</fullName>
    </submittedName>
</protein>
<organism evidence="2 3">
    <name type="scientific">Phreatobacter cathodiphilus</name>
    <dbReference type="NCBI Taxonomy" id="1868589"/>
    <lineage>
        <taxon>Bacteria</taxon>
        <taxon>Pseudomonadati</taxon>
        <taxon>Pseudomonadota</taxon>
        <taxon>Alphaproteobacteria</taxon>
        <taxon>Hyphomicrobiales</taxon>
        <taxon>Phreatobacteraceae</taxon>
        <taxon>Phreatobacter</taxon>
    </lineage>
</organism>
<keyword evidence="1" id="KW-0472">Membrane</keyword>
<keyword evidence="1" id="KW-1133">Transmembrane helix</keyword>
<feature type="transmembrane region" description="Helical" evidence="1">
    <location>
        <begin position="12"/>
        <end position="35"/>
    </location>
</feature>
<evidence type="ECO:0000313" key="2">
    <source>
        <dbReference type="EMBL" id="AVO43895.1"/>
    </source>
</evidence>
<dbReference type="InterPro" id="IPR010865">
    <property type="entry name" value="DUF1499"/>
</dbReference>
<dbReference type="OrthoDB" id="1523552at2"/>
<keyword evidence="3" id="KW-1185">Reference proteome</keyword>
<evidence type="ECO:0000256" key="1">
    <source>
        <dbReference type="SAM" id="Phobius"/>
    </source>
</evidence>
<evidence type="ECO:0000313" key="3">
    <source>
        <dbReference type="Proteomes" id="UP000237889"/>
    </source>
</evidence>
<feature type="transmembrane region" description="Helical" evidence="1">
    <location>
        <begin position="84"/>
        <end position="103"/>
    </location>
</feature>
<dbReference type="RefSeq" id="WP_106747225.1">
    <property type="nucleotide sequence ID" value="NZ_CP027668.1"/>
</dbReference>
<feature type="transmembrane region" description="Helical" evidence="1">
    <location>
        <begin position="47"/>
        <end position="72"/>
    </location>
</feature>
<dbReference type="Pfam" id="PF07386">
    <property type="entry name" value="DUF1499"/>
    <property type="match status" value="1"/>
</dbReference>
<sequence length="260" mass="28284">MRRAPLVEPNSRLAVWSLRLVLAGLAVMLVAVVAARSDWLDGLQAVVALAIGIAIAGLGLLAAVAAGAIIWVTGYRGARQAAAAALLGLAATAYPVTLVAIGWRLPAMPDITTDFADPPGFAIAAMARPPTANPVAYAQQLAPMQRRLYPEIRPIEVDLPAESINTIVSDLVEDRRWTVLDQVDYRGPDREGRVEMVTRSLLLGFRDDIVIRIRSVNGRSRIDMRSASRYGRQDFGVNARRVIAALDEMRTAARRAQRER</sequence>
<proteinExistence type="predicted"/>
<dbReference type="KEGG" id="phr:C6569_01765"/>
<gene>
    <name evidence="2" type="ORF">C6569_01765</name>
</gene>
<dbReference type="EMBL" id="CP027668">
    <property type="protein sequence ID" value="AVO43895.1"/>
    <property type="molecule type" value="Genomic_DNA"/>
</dbReference>
<accession>A0A2S0N6Y6</accession>
<dbReference type="AlphaFoldDB" id="A0A2S0N6Y6"/>